<organism evidence="1">
    <name type="scientific">Tetraselmis sp. GSL018</name>
    <dbReference type="NCBI Taxonomy" id="582737"/>
    <lineage>
        <taxon>Eukaryota</taxon>
        <taxon>Viridiplantae</taxon>
        <taxon>Chlorophyta</taxon>
        <taxon>core chlorophytes</taxon>
        <taxon>Chlorodendrophyceae</taxon>
        <taxon>Chlorodendrales</taxon>
        <taxon>Chlorodendraceae</taxon>
        <taxon>Tetraselmis</taxon>
    </lineage>
</organism>
<feature type="non-terminal residue" evidence="1">
    <location>
        <position position="156"/>
    </location>
</feature>
<accession>A0A061RI61</accession>
<dbReference type="AlphaFoldDB" id="A0A061RI61"/>
<proteinExistence type="predicted"/>
<dbReference type="EMBL" id="GBEZ01014416">
    <property type="protein sequence ID" value="JAC71653.1"/>
    <property type="molecule type" value="Transcribed_RNA"/>
</dbReference>
<reference evidence="1" key="1">
    <citation type="submission" date="2014-05" db="EMBL/GenBank/DDBJ databases">
        <title>The transcriptome of the halophilic microalga Tetraselmis sp. GSL018 isolated from the Great Salt Lake, Utah.</title>
        <authorList>
            <person name="Jinkerson R.E."/>
            <person name="D'Adamo S."/>
            <person name="Posewitz M.C."/>
        </authorList>
    </citation>
    <scope>NUCLEOTIDE SEQUENCE</scope>
    <source>
        <strain evidence="1">GSL018</strain>
    </source>
</reference>
<evidence type="ECO:0000313" key="1">
    <source>
        <dbReference type="EMBL" id="JAC71653.1"/>
    </source>
</evidence>
<gene>
    <name evidence="1" type="ORF">TSPGSL018_1412</name>
</gene>
<sequence length="156" mass="16496">MDTALKFLCSEHVGSESLRQDCSLLRLKECLVGGNGLGRVVFQSNFLSTSNLLKSWKSSSSLGSFEPSEQHDIQFARENDGLLLRLSFCSASSRQFYSEVNEVRIKGTKSLGASGCSSIGAEAATRDGTAAITLEAVNRLGDGGAQLAATVSRVAG</sequence>
<name>A0A061RI61_9CHLO</name>
<protein>
    <submittedName>
        <fullName evidence="1">Uncharacterized protein</fullName>
    </submittedName>
</protein>